<dbReference type="HOGENOM" id="CLU_137192_0_0_7"/>
<dbReference type="RefSeq" id="WP_015404473.1">
    <property type="nucleotide sequence ID" value="NC_020304.1"/>
</dbReference>
<protein>
    <submittedName>
        <fullName evidence="2">Putative transmembrane protein (PGPGW)</fullName>
    </submittedName>
</protein>
<evidence type="ECO:0000256" key="1">
    <source>
        <dbReference type="SAM" id="Phobius"/>
    </source>
</evidence>
<proteinExistence type="predicted"/>
<dbReference type="EMBL" id="CP003985">
    <property type="protein sequence ID" value="AGF78785.1"/>
    <property type="molecule type" value="Genomic_DNA"/>
</dbReference>
<keyword evidence="3" id="KW-1185">Reference proteome</keyword>
<keyword evidence="1" id="KW-0472">Membrane</keyword>
<name>M1PGL2_DESSD</name>
<dbReference type="InterPro" id="IPR019099">
    <property type="entry name" value="Uncharacterised_PGPGW_TM"/>
</dbReference>
<reference evidence="3" key="1">
    <citation type="journal article" date="2013" name="Stand. Genomic Sci.">
        <title>Complete genome sequence of Desulfocapsa sulfexigens, a marine deltaproteobacterium specialized in disproportionating inorganic sulfur compounds.</title>
        <authorList>
            <person name="Finster K.W."/>
            <person name="Kjeldsen K.U."/>
            <person name="Kube M."/>
            <person name="Reinhardt R."/>
            <person name="Mussmann M."/>
            <person name="Amann R."/>
            <person name="Schreiber L."/>
        </authorList>
    </citation>
    <scope>NUCLEOTIDE SEQUENCE [LARGE SCALE GENOMIC DNA]</scope>
    <source>
        <strain evidence="3">DSM 10523 / SB164P1</strain>
    </source>
</reference>
<dbReference type="Proteomes" id="UP000011721">
    <property type="component" value="Chromosome"/>
</dbReference>
<dbReference type="STRING" id="1167006.UWK_02245"/>
<dbReference type="KEGG" id="dsf:UWK_02245"/>
<organism evidence="2 3">
    <name type="scientific">Desulfocapsa sulfexigens (strain DSM 10523 / SB164P1)</name>
    <dbReference type="NCBI Taxonomy" id="1167006"/>
    <lineage>
        <taxon>Bacteria</taxon>
        <taxon>Pseudomonadati</taxon>
        <taxon>Thermodesulfobacteriota</taxon>
        <taxon>Desulfobulbia</taxon>
        <taxon>Desulfobulbales</taxon>
        <taxon>Desulfocapsaceae</taxon>
        <taxon>Desulfocapsa</taxon>
    </lineage>
</organism>
<keyword evidence="1 2" id="KW-0812">Transmembrane</keyword>
<evidence type="ECO:0000313" key="2">
    <source>
        <dbReference type="EMBL" id="AGF78785.1"/>
    </source>
</evidence>
<sequence length="138" mass="16056">MQLFIDTYGHLLSLLGLLSTATFFLSLLIIPWIIGMLDKDFFIHLHEHKKKEDEHPVIFILLRTLRYFLGFILFLSGILMLFLPGQGILTIILGISLLDFPGKRALTDRLLSYRPVQKGLNWIRKKENKPEFSFVSLR</sequence>
<dbReference type="AlphaFoldDB" id="M1PGL2"/>
<feature type="transmembrane region" description="Helical" evidence="1">
    <location>
        <begin position="12"/>
        <end position="35"/>
    </location>
</feature>
<dbReference type="Pfam" id="PF09656">
    <property type="entry name" value="PGPGW"/>
    <property type="match status" value="1"/>
</dbReference>
<keyword evidence="1" id="KW-1133">Transmembrane helix</keyword>
<feature type="transmembrane region" description="Helical" evidence="1">
    <location>
        <begin position="81"/>
        <end position="100"/>
    </location>
</feature>
<dbReference type="PATRIC" id="fig|1167006.5.peg.2440"/>
<gene>
    <name evidence="2" type="ordered locus">UWK_02245</name>
</gene>
<evidence type="ECO:0000313" key="3">
    <source>
        <dbReference type="Proteomes" id="UP000011721"/>
    </source>
</evidence>
<accession>M1PGL2</accession>
<dbReference type="eggNOG" id="ENOG5032ZM7">
    <property type="taxonomic scope" value="Bacteria"/>
</dbReference>